<evidence type="ECO:0000313" key="2">
    <source>
        <dbReference type="Proteomes" id="UP001277561"/>
    </source>
</evidence>
<evidence type="ECO:0008006" key="3">
    <source>
        <dbReference type="Google" id="ProtNLM"/>
    </source>
</evidence>
<keyword evidence="2" id="KW-1185">Reference proteome</keyword>
<organism evidence="1 2">
    <name type="scientific">Agrobacterium rosae</name>
    <dbReference type="NCBI Taxonomy" id="1972867"/>
    <lineage>
        <taxon>Bacteria</taxon>
        <taxon>Pseudomonadati</taxon>
        <taxon>Pseudomonadota</taxon>
        <taxon>Alphaproteobacteria</taxon>
        <taxon>Hyphomicrobiales</taxon>
        <taxon>Rhizobiaceae</taxon>
        <taxon>Rhizobium/Agrobacterium group</taxon>
        <taxon>Agrobacterium</taxon>
    </lineage>
</organism>
<gene>
    <name evidence="1" type="ORF">RMS29_26790</name>
</gene>
<name>A0ABU4W4Y6_9HYPH</name>
<dbReference type="Proteomes" id="UP001277561">
    <property type="component" value="Unassembled WGS sequence"/>
</dbReference>
<dbReference type="EMBL" id="JAVRAD010000024">
    <property type="protein sequence ID" value="MDX8332811.1"/>
    <property type="molecule type" value="Genomic_DNA"/>
</dbReference>
<accession>A0ABU4W4Y6</accession>
<reference evidence="1" key="1">
    <citation type="journal article" date="2023" name="Phytobiomes J">
        <title>Deciphering the key players within the bacterial microbiota associated with aerial crown gall tumors on rhododendron: Insights into the gallobiome.</title>
        <authorList>
            <person name="Kuzmanovic N."/>
            <person name="Nesme J."/>
            <person name="Wolf J."/>
            <person name="Neumann-Schaal M."/>
            <person name="Petersen J."/>
            <person name="Fernandez-Gnecco G."/>
            <person name="Sproeer C."/>
            <person name="Bunk B."/>
            <person name="Overmann J."/>
            <person name="Sorensen S.J."/>
            <person name="Idczak E."/>
            <person name="Smalla K."/>
        </authorList>
    </citation>
    <scope>NUCLEOTIDE SEQUENCE [LARGE SCALE GENOMIC DNA]</scope>
    <source>
        <strain evidence="1">Rho-14.1</strain>
    </source>
</reference>
<sequence length="87" mass="9768">MSNFGLIVMASSSAVFLATGGYTLVPRELWDAECTIKGNVSINSRERIFHVPGQLDYNYTTIRTEYGERWFCSEADARAAGWRKAGR</sequence>
<dbReference type="RefSeq" id="WP_320188866.1">
    <property type="nucleotide sequence ID" value="NZ_CP192765.1"/>
</dbReference>
<evidence type="ECO:0000313" key="1">
    <source>
        <dbReference type="EMBL" id="MDX8332811.1"/>
    </source>
</evidence>
<comment type="caution">
    <text evidence="1">The sequence shown here is derived from an EMBL/GenBank/DDBJ whole genome shotgun (WGS) entry which is preliminary data.</text>
</comment>
<proteinExistence type="predicted"/>
<protein>
    <recommendedName>
        <fullName evidence="3">Succinoglycan biosynthesis protein exoi</fullName>
    </recommendedName>
</protein>